<keyword evidence="10" id="KW-1185">Reference proteome</keyword>
<dbReference type="InterPro" id="IPR033118">
    <property type="entry name" value="EXPERA"/>
</dbReference>
<evidence type="ECO:0000313" key="9">
    <source>
        <dbReference type="EMBL" id="KAF9783379.1"/>
    </source>
</evidence>
<dbReference type="Pfam" id="PF05241">
    <property type="entry name" value="EBP"/>
    <property type="match status" value="1"/>
</dbReference>
<feature type="transmembrane region" description="Helical" evidence="7">
    <location>
        <begin position="166"/>
        <end position="188"/>
    </location>
</feature>
<evidence type="ECO:0000256" key="1">
    <source>
        <dbReference type="ARBA" id="ARBA00004141"/>
    </source>
</evidence>
<organism evidence="9 10">
    <name type="scientific">Thelephora terrestris</name>
    <dbReference type="NCBI Taxonomy" id="56493"/>
    <lineage>
        <taxon>Eukaryota</taxon>
        <taxon>Fungi</taxon>
        <taxon>Dikarya</taxon>
        <taxon>Basidiomycota</taxon>
        <taxon>Agaricomycotina</taxon>
        <taxon>Agaricomycetes</taxon>
        <taxon>Thelephorales</taxon>
        <taxon>Thelephoraceae</taxon>
        <taxon>Thelephora</taxon>
    </lineage>
</organism>
<dbReference type="GO" id="GO:0005783">
    <property type="term" value="C:endoplasmic reticulum"/>
    <property type="evidence" value="ECO:0007669"/>
    <property type="project" value="TreeGrafter"/>
</dbReference>
<evidence type="ECO:0000256" key="6">
    <source>
        <dbReference type="PROSITE-ProRule" id="PRU01087"/>
    </source>
</evidence>
<evidence type="ECO:0000256" key="5">
    <source>
        <dbReference type="ARBA" id="ARBA00023136"/>
    </source>
</evidence>
<keyword evidence="5 6" id="KW-0472">Membrane</keyword>
<sequence>MTDTTSAFTATSAFSIAGVFGALAFAYFGLAKLLPKTASRTDKFTFVWLAFDALIHFTYEGPWLYFSTFGRTVNGSVGPLAEMWKEYANVDFRWGTADPIVVSIEILTVLGAGPLCCYIISQLIRNDPARHFWIIVLSTAELYGGWMTFCPEWVSGNPNLDTSKAWAFWVYLVFMNTIWVWVPLWLMWDSYHAIAGSLRLSNKTKLA</sequence>
<dbReference type="AlphaFoldDB" id="A0A9P6L5F7"/>
<dbReference type="PROSITE" id="PS51751">
    <property type="entry name" value="EXPERA"/>
    <property type="match status" value="1"/>
</dbReference>
<evidence type="ECO:0000313" key="10">
    <source>
        <dbReference type="Proteomes" id="UP000736335"/>
    </source>
</evidence>
<dbReference type="PANTHER" id="PTHR14207">
    <property type="entry name" value="STEROL ISOMERASE"/>
    <property type="match status" value="1"/>
</dbReference>
<feature type="transmembrane region" description="Helical" evidence="7">
    <location>
        <begin position="132"/>
        <end position="154"/>
    </location>
</feature>
<dbReference type="GO" id="GO:0016020">
    <property type="term" value="C:membrane"/>
    <property type="evidence" value="ECO:0007669"/>
    <property type="project" value="UniProtKB-SubCell"/>
</dbReference>
<dbReference type="GO" id="GO:0047750">
    <property type="term" value="F:cholestenol delta-isomerase activity"/>
    <property type="evidence" value="ECO:0007669"/>
    <property type="project" value="InterPro"/>
</dbReference>
<evidence type="ECO:0000256" key="3">
    <source>
        <dbReference type="ARBA" id="ARBA00022692"/>
    </source>
</evidence>
<accession>A0A9P6L5F7</accession>
<proteinExistence type="inferred from homology"/>
<dbReference type="Proteomes" id="UP000736335">
    <property type="component" value="Unassembled WGS sequence"/>
</dbReference>
<comment type="caution">
    <text evidence="9">The sequence shown here is derived from an EMBL/GenBank/DDBJ whole genome shotgun (WGS) entry which is preliminary data.</text>
</comment>
<feature type="transmembrane region" description="Helical" evidence="7">
    <location>
        <begin position="100"/>
        <end position="120"/>
    </location>
</feature>
<dbReference type="EMBL" id="WIUZ02000010">
    <property type="protein sequence ID" value="KAF9783379.1"/>
    <property type="molecule type" value="Genomic_DNA"/>
</dbReference>
<gene>
    <name evidence="9" type="ORF">BJ322DRAFT_1008555</name>
</gene>
<feature type="transmembrane region" description="Helical" evidence="7">
    <location>
        <begin position="12"/>
        <end position="34"/>
    </location>
</feature>
<name>A0A9P6L5F7_9AGAM</name>
<feature type="transmembrane region" description="Helical" evidence="7">
    <location>
        <begin position="46"/>
        <end position="66"/>
    </location>
</feature>
<protein>
    <submittedName>
        <fullName evidence="9">Emopamil-binding protein</fullName>
    </submittedName>
</protein>
<dbReference type="GO" id="GO:0016125">
    <property type="term" value="P:sterol metabolic process"/>
    <property type="evidence" value="ECO:0007669"/>
    <property type="project" value="InterPro"/>
</dbReference>
<keyword evidence="4 6" id="KW-1133">Transmembrane helix</keyword>
<evidence type="ECO:0000259" key="8">
    <source>
        <dbReference type="PROSITE" id="PS51751"/>
    </source>
</evidence>
<evidence type="ECO:0000256" key="4">
    <source>
        <dbReference type="ARBA" id="ARBA00022989"/>
    </source>
</evidence>
<dbReference type="PANTHER" id="PTHR14207:SF1">
    <property type="entry name" value="EMOPAMIL-BINDING PROTEIN-LIKE"/>
    <property type="match status" value="1"/>
</dbReference>
<evidence type="ECO:0000256" key="7">
    <source>
        <dbReference type="SAM" id="Phobius"/>
    </source>
</evidence>
<reference evidence="9" key="1">
    <citation type="journal article" date="2020" name="Nat. Commun.">
        <title>Large-scale genome sequencing of mycorrhizal fungi provides insights into the early evolution of symbiotic traits.</title>
        <authorList>
            <person name="Miyauchi S."/>
            <person name="Kiss E."/>
            <person name="Kuo A."/>
            <person name="Drula E."/>
            <person name="Kohler A."/>
            <person name="Sanchez-Garcia M."/>
            <person name="Morin E."/>
            <person name="Andreopoulos B."/>
            <person name="Barry K.W."/>
            <person name="Bonito G."/>
            <person name="Buee M."/>
            <person name="Carver A."/>
            <person name="Chen C."/>
            <person name="Cichocki N."/>
            <person name="Clum A."/>
            <person name="Culley D."/>
            <person name="Crous P.W."/>
            <person name="Fauchery L."/>
            <person name="Girlanda M."/>
            <person name="Hayes R.D."/>
            <person name="Keri Z."/>
            <person name="LaButti K."/>
            <person name="Lipzen A."/>
            <person name="Lombard V."/>
            <person name="Magnuson J."/>
            <person name="Maillard F."/>
            <person name="Murat C."/>
            <person name="Nolan M."/>
            <person name="Ohm R.A."/>
            <person name="Pangilinan J."/>
            <person name="Pereira M.F."/>
            <person name="Perotto S."/>
            <person name="Peter M."/>
            <person name="Pfister S."/>
            <person name="Riley R."/>
            <person name="Sitrit Y."/>
            <person name="Stielow J.B."/>
            <person name="Szollosi G."/>
            <person name="Zifcakova L."/>
            <person name="Stursova M."/>
            <person name="Spatafora J.W."/>
            <person name="Tedersoo L."/>
            <person name="Vaario L.M."/>
            <person name="Yamada A."/>
            <person name="Yan M."/>
            <person name="Wang P."/>
            <person name="Xu J."/>
            <person name="Bruns T."/>
            <person name="Baldrian P."/>
            <person name="Vilgalys R."/>
            <person name="Dunand C."/>
            <person name="Henrissat B."/>
            <person name="Grigoriev I.V."/>
            <person name="Hibbett D."/>
            <person name="Nagy L.G."/>
            <person name="Martin F.M."/>
        </authorList>
    </citation>
    <scope>NUCLEOTIDE SEQUENCE</scope>
    <source>
        <strain evidence="9">UH-Tt-Lm1</strain>
    </source>
</reference>
<keyword evidence="3 6" id="KW-0812">Transmembrane</keyword>
<dbReference type="OrthoDB" id="58557at2759"/>
<dbReference type="InterPro" id="IPR007905">
    <property type="entry name" value="EBP"/>
</dbReference>
<feature type="domain" description="EXPERA" evidence="8">
    <location>
        <begin position="41"/>
        <end position="187"/>
    </location>
</feature>
<reference evidence="9" key="2">
    <citation type="submission" date="2020-11" db="EMBL/GenBank/DDBJ databases">
        <authorList>
            <consortium name="DOE Joint Genome Institute"/>
            <person name="Kuo A."/>
            <person name="Miyauchi S."/>
            <person name="Kiss E."/>
            <person name="Drula E."/>
            <person name="Kohler A."/>
            <person name="Sanchez-Garcia M."/>
            <person name="Andreopoulos B."/>
            <person name="Barry K.W."/>
            <person name="Bonito G."/>
            <person name="Buee M."/>
            <person name="Carver A."/>
            <person name="Chen C."/>
            <person name="Cichocki N."/>
            <person name="Clum A."/>
            <person name="Culley D."/>
            <person name="Crous P.W."/>
            <person name="Fauchery L."/>
            <person name="Girlanda M."/>
            <person name="Hayes R."/>
            <person name="Keri Z."/>
            <person name="Labutti K."/>
            <person name="Lipzen A."/>
            <person name="Lombard V."/>
            <person name="Magnuson J."/>
            <person name="Maillard F."/>
            <person name="Morin E."/>
            <person name="Murat C."/>
            <person name="Nolan M."/>
            <person name="Ohm R."/>
            <person name="Pangilinan J."/>
            <person name="Pereira M."/>
            <person name="Perotto S."/>
            <person name="Peter M."/>
            <person name="Riley R."/>
            <person name="Sitrit Y."/>
            <person name="Stielow B."/>
            <person name="Szollosi G."/>
            <person name="Zifcakova L."/>
            <person name="Stursova M."/>
            <person name="Spatafora J.W."/>
            <person name="Tedersoo L."/>
            <person name="Vaario L.-M."/>
            <person name="Yamada A."/>
            <person name="Yan M."/>
            <person name="Wang P."/>
            <person name="Xu J."/>
            <person name="Bruns T."/>
            <person name="Baldrian P."/>
            <person name="Vilgalys R."/>
            <person name="Henrissat B."/>
            <person name="Grigoriev I.V."/>
            <person name="Hibbett D."/>
            <person name="Nagy L.G."/>
            <person name="Martin F.M."/>
        </authorList>
    </citation>
    <scope>NUCLEOTIDE SEQUENCE</scope>
    <source>
        <strain evidence="9">UH-Tt-Lm1</strain>
    </source>
</reference>
<comment type="similarity">
    <text evidence="2">Belongs to the EBP family.</text>
</comment>
<comment type="subcellular location">
    <subcellularLocation>
        <location evidence="1">Membrane</location>
        <topology evidence="1">Multi-pass membrane protein</topology>
    </subcellularLocation>
</comment>
<evidence type="ECO:0000256" key="2">
    <source>
        <dbReference type="ARBA" id="ARBA00008337"/>
    </source>
</evidence>